<organism evidence="1 2">
    <name type="scientific">Denitrobaculum tricleocarpae</name>
    <dbReference type="NCBI Taxonomy" id="2591009"/>
    <lineage>
        <taxon>Bacteria</taxon>
        <taxon>Pseudomonadati</taxon>
        <taxon>Pseudomonadota</taxon>
        <taxon>Alphaproteobacteria</taxon>
        <taxon>Rhodospirillales</taxon>
        <taxon>Rhodospirillaceae</taxon>
        <taxon>Denitrobaculum</taxon>
    </lineage>
</organism>
<name>A0A545U2K5_9PROT</name>
<reference evidence="1 2" key="1">
    <citation type="submission" date="2019-06" db="EMBL/GenBank/DDBJ databases">
        <title>Whole genome sequence for Rhodospirillaceae sp. R148.</title>
        <authorList>
            <person name="Wang G."/>
        </authorList>
    </citation>
    <scope>NUCLEOTIDE SEQUENCE [LARGE SCALE GENOMIC DNA]</scope>
    <source>
        <strain evidence="1 2">R148</strain>
    </source>
</reference>
<dbReference type="OrthoDB" id="8419030at2"/>
<proteinExistence type="predicted"/>
<gene>
    <name evidence="1" type="ORF">FKG95_03630</name>
</gene>
<dbReference type="AlphaFoldDB" id="A0A545U2K5"/>
<dbReference type="Proteomes" id="UP000315252">
    <property type="component" value="Unassembled WGS sequence"/>
</dbReference>
<sequence length="103" mass="11440">MSSSVYEIVVYQVTNRESAITARRKAMEATKSYPGFRAYRPLNGLEPLNLMADLIEWDDYESAKAAGEKVKSDPAFAEIFAQISDFKLLAHFTSGKLLSSVDA</sequence>
<protein>
    <recommendedName>
        <fullName evidence="3">ABM domain-containing protein</fullName>
    </recommendedName>
</protein>
<dbReference type="RefSeq" id="WP_142894924.1">
    <property type="nucleotide sequence ID" value="NZ_ML660052.1"/>
</dbReference>
<keyword evidence="2" id="KW-1185">Reference proteome</keyword>
<evidence type="ECO:0000313" key="1">
    <source>
        <dbReference type="EMBL" id="TQV83688.1"/>
    </source>
</evidence>
<dbReference type="EMBL" id="VHSH01000001">
    <property type="protein sequence ID" value="TQV83688.1"/>
    <property type="molecule type" value="Genomic_DNA"/>
</dbReference>
<comment type="caution">
    <text evidence="1">The sequence shown here is derived from an EMBL/GenBank/DDBJ whole genome shotgun (WGS) entry which is preliminary data.</text>
</comment>
<accession>A0A545U2K5</accession>
<evidence type="ECO:0008006" key="3">
    <source>
        <dbReference type="Google" id="ProtNLM"/>
    </source>
</evidence>
<evidence type="ECO:0000313" key="2">
    <source>
        <dbReference type="Proteomes" id="UP000315252"/>
    </source>
</evidence>
<dbReference type="SUPFAM" id="SSF54909">
    <property type="entry name" value="Dimeric alpha+beta barrel"/>
    <property type="match status" value="1"/>
</dbReference>
<dbReference type="InterPro" id="IPR011008">
    <property type="entry name" value="Dimeric_a/b-barrel"/>
</dbReference>